<proteinExistence type="predicted"/>
<dbReference type="NCBIfam" id="TIGR01764">
    <property type="entry name" value="excise"/>
    <property type="match status" value="1"/>
</dbReference>
<comment type="caution">
    <text evidence="2">The sequence shown here is derived from an EMBL/GenBank/DDBJ whole genome shotgun (WGS) entry which is preliminary data.</text>
</comment>
<gene>
    <name evidence="2" type="ORF">GCM10009745_61830</name>
</gene>
<dbReference type="InterPro" id="IPR010093">
    <property type="entry name" value="SinI_DNA-bd"/>
</dbReference>
<name>A0ABP4UKP0_9ACTN</name>
<dbReference type="Proteomes" id="UP001500280">
    <property type="component" value="Unassembled WGS sequence"/>
</dbReference>
<evidence type="ECO:0000259" key="1">
    <source>
        <dbReference type="Pfam" id="PF12728"/>
    </source>
</evidence>
<feature type="domain" description="Helix-turn-helix" evidence="1">
    <location>
        <begin position="90"/>
        <end position="137"/>
    </location>
</feature>
<dbReference type="InterPro" id="IPR009061">
    <property type="entry name" value="DNA-bd_dom_put_sf"/>
</dbReference>
<reference evidence="3" key="1">
    <citation type="journal article" date="2019" name="Int. J. Syst. Evol. Microbiol.">
        <title>The Global Catalogue of Microorganisms (GCM) 10K type strain sequencing project: providing services to taxonomists for standard genome sequencing and annotation.</title>
        <authorList>
            <consortium name="The Broad Institute Genomics Platform"/>
            <consortium name="The Broad Institute Genome Sequencing Center for Infectious Disease"/>
            <person name="Wu L."/>
            <person name="Ma J."/>
        </authorList>
    </citation>
    <scope>NUCLEOTIDE SEQUENCE [LARGE SCALE GENOMIC DNA]</scope>
    <source>
        <strain evidence="3">JCM 14307</strain>
    </source>
</reference>
<organism evidence="2 3">
    <name type="scientific">Kribbella yunnanensis</name>
    <dbReference type="NCBI Taxonomy" id="190194"/>
    <lineage>
        <taxon>Bacteria</taxon>
        <taxon>Bacillati</taxon>
        <taxon>Actinomycetota</taxon>
        <taxon>Actinomycetes</taxon>
        <taxon>Propionibacteriales</taxon>
        <taxon>Kribbellaceae</taxon>
        <taxon>Kribbella</taxon>
    </lineage>
</organism>
<dbReference type="Pfam" id="PF12728">
    <property type="entry name" value="HTH_17"/>
    <property type="match status" value="1"/>
</dbReference>
<dbReference type="SUPFAM" id="SSF46955">
    <property type="entry name" value="Putative DNA-binding domain"/>
    <property type="match status" value="1"/>
</dbReference>
<evidence type="ECO:0000313" key="3">
    <source>
        <dbReference type="Proteomes" id="UP001500280"/>
    </source>
</evidence>
<accession>A0ABP4UKP0</accession>
<sequence>MFTAGAVMTAESLESQTYLPDEREQLATVASFLEAHHSKTGELPERRYLLVGADEHEQIELPESLHNVLVQAVAALTAGKAITLSPTMPMMTTQQAADLLGVSRPTVIRLIDAGELDCDRIGSRRKIPLRSLLAYRELRRQRQYQAIADTSVDVSEDEDPAVVAERLKRIRKQRAEERRRAAEL</sequence>
<dbReference type="InterPro" id="IPR041657">
    <property type="entry name" value="HTH_17"/>
</dbReference>
<keyword evidence="3" id="KW-1185">Reference proteome</keyword>
<evidence type="ECO:0000313" key="2">
    <source>
        <dbReference type="EMBL" id="GAA1705708.1"/>
    </source>
</evidence>
<dbReference type="EMBL" id="BAAANF010000020">
    <property type="protein sequence ID" value="GAA1705708.1"/>
    <property type="molecule type" value="Genomic_DNA"/>
</dbReference>
<protein>
    <recommendedName>
        <fullName evidence="1">Helix-turn-helix domain-containing protein</fullName>
    </recommendedName>
</protein>